<dbReference type="PANTHER" id="PTHR11733">
    <property type="entry name" value="ZINC METALLOPROTEASE FAMILY M13 NEPRILYSIN-RELATED"/>
    <property type="match status" value="1"/>
</dbReference>
<proteinExistence type="predicted"/>
<feature type="transmembrane region" description="Helical" evidence="1">
    <location>
        <begin position="254"/>
        <end position="275"/>
    </location>
</feature>
<dbReference type="SUPFAM" id="SSF55486">
    <property type="entry name" value="Metalloproteases ('zincins'), catalytic domain"/>
    <property type="match status" value="1"/>
</dbReference>
<dbReference type="InterPro" id="IPR000718">
    <property type="entry name" value="Peptidase_M13"/>
</dbReference>
<keyword evidence="1" id="KW-1133">Transmembrane helix</keyword>
<dbReference type="Gene3D" id="1.10.1380.10">
    <property type="entry name" value="Neutral endopeptidase , domain2"/>
    <property type="match status" value="1"/>
</dbReference>
<dbReference type="GO" id="GO:0005886">
    <property type="term" value="C:plasma membrane"/>
    <property type="evidence" value="ECO:0007669"/>
    <property type="project" value="TreeGrafter"/>
</dbReference>
<dbReference type="InterPro" id="IPR042089">
    <property type="entry name" value="Peptidase_M13_dom_2"/>
</dbReference>
<protein>
    <submittedName>
        <fullName evidence="2">Uncharacterized protein</fullName>
    </submittedName>
</protein>
<keyword evidence="3" id="KW-1185">Reference proteome</keyword>
<dbReference type="Proteomes" id="UP000821866">
    <property type="component" value="Chromosome 1"/>
</dbReference>
<accession>A0A9J6EZ18</accession>
<evidence type="ECO:0000313" key="2">
    <source>
        <dbReference type="EMBL" id="KAH8039437.1"/>
    </source>
</evidence>
<organism evidence="2 3">
    <name type="scientific">Rhipicephalus microplus</name>
    <name type="common">Cattle tick</name>
    <name type="synonym">Boophilus microplus</name>
    <dbReference type="NCBI Taxonomy" id="6941"/>
    <lineage>
        <taxon>Eukaryota</taxon>
        <taxon>Metazoa</taxon>
        <taxon>Ecdysozoa</taxon>
        <taxon>Arthropoda</taxon>
        <taxon>Chelicerata</taxon>
        <taxon>Arachnida</taxon>
        <taxon>Acari</taxon>
        <taxon>Parasitiformes</taxon>
        <taxon>Ixodida</taxon>
        <taxon>Ixodoidea</taxon>
        <taxon>Ixodidae</taxon>
        <taxon>Rhipicephalinae</taxon>
        <taxon>Rhipicephalus</taxon>
        <taxon>Boophilus</taxon>
    </lineage>
</organism>
<name>A0A9J6EZ18_RHIMP</name>
<reference evidence="2" key="1">
    <citation type="journal article" date="2020" name="Cell">
        <title>Large-Scale Comparative Analyses of Tick Genomes Elucidate Their Genetic Diversity and Vector Capacities.</title>
        <authorList>
            <consortium name="Tick Genome and Microbiome Consortium (TIGMIC)"/>
            <person name="Jia N."/>
            <person name="Wang J."/>
            <person name="Shi W."/>
            <person name="Du L."/>
            <person name="Sun Y."/>
            <person name="Zhan W."/>
            <person name="Jiang J.F."/>
            <person name="Wang Q."/>
            <person name="Zhang B."/>
            <person name="Ji P."/>
            <person name="Bell-Sakyi L."/>
            <person name="Cui X.M."/>
            <person name="Yuan T.T."/>
            <person name="Jiang B.G."/>
            <person name="Yang W.F."/>
            <person name="Lam T.T."/>
            <person name="Chang Q.C."/>
            <person name="Ding S.J."/>
            <person name="Wang X.J."/>
            <person name="Zhu J.G."/>
            <person name="Ruan X.D."/>
            <person name="Zhao L."/>
            <person name="Wei J.T."/>
            <person name="Ye R.Z."/>
            <person name="Que T.C."/>
            <person name="Du C.H."/>
            <person name="Zhou Y.H."/>
            <person name="Cheng J.X."/>
            <person name="Dai P.F."/>
            <person name="Guo W.B."/>
            <person name="Han X.H."/>
            <person name="Huang E.J."/>
            <person name="Li L.F."/>
            <person name="Wei W."/>
            <person name="Gao Y.C."/>
            <person name="Liu J.Z."/>
            <person name="Shao H.Z."/>
            <person name="Wang X."/>
            <person name="Wang C.C."/>
            <person name="Yang T.C."/>
            <person name="Huo Q.B."/>
            <person name="Li W."/>
            <person name="Chen H.Y."/>
            <person name="Chen S.E."/>
            <person name="Zhou L.G."/>
            <person name="Ni X.B."/>
            <person name="Tian J.H."/>
            <person name="Sheng Y."/>
            <person name="Liu T."/>
            <person name="Pan Y.S."/>
            <person name="Xia L.Y."/>
            <person name="Li J."/>
            <person name="Zhao F."/>
            <person name="Cao W.C."/>
        </authorList>
    </citation>
    <scope>NUCLEOTIDE SEQUENCE</scope>
    <source>
        <strain evidence="2">Rmic-2018</strain>
    </source>
</reference>
<dbReference type="GO" id="GO:0004222">
    <property type="term" value="F:metalloendopeptidase activity"/>
    <property type="evidence" value="ECO:0007669"/>
    <property type="project" value="InterPro"/>
</dbReference>
<dbReference type="EMBL" id="JABSTU010000001">
    <property type="protein sequence ID" value="KAH8039437.1"/>
    <property type="molecule type" value="Genomic_DNA"/>
</dbReference>
<reference evidence="2" key="2">
    <citation type="submission" date="2021-09" db="EMBL/GenBank/DDBJ databases">
        <authorList>
            <person name="Jia N."/>
            <person name="Wang J."/>
            <person name="Shi W."/>
            <person name="Du L."/>
            <person name="Sun Y."/>
            <person name="Zhan W."/>
            <person name="Jiang J."/>
            <person name="Wang Q."/>
            <person name="Zhang B."/>
            <person name="Ji P."/>
            <person name="Sakyi L.B."/>
            <person name="Cui X."/>
            <person name="Yuan T."/>
            <person name="Jiang B."/>
            <person name="Yang W."/>
            <person name="Lam T.T.-Y."/>
            <person name="Chang Q."/>
            <person name="Ding S."/>
            <person name="Wang X."/>
            <person name="Zhu J."/>
            <person name="Ruan X."/>
            <person name="Zhao L."/>
            <person name="Wei J."/>
            <person name="Que T."/>
            <person name="Du C."/>
            <person name="Cheng J."/>
            <person name="Dai P."/>
            <person name="Han X."/>
            <person name="Huang E."/>
            <person name="Gao Y."/>
            <person name="Liu J."/>
            <person name="Shao H."/>
            <person name="Ye R."/>
            <person name="Li L."/>
            <person name="Wei W."/>
            <person name="Wang X."/>
            <person name="Wang C."/>
            <person name="Huo Q."/>
            <person name="Li W."/>
            <person name="Guo W."/>
            <person name="Chen H."/>
            <person name="Chen S."/>
            <person name="Zhou L."/>
            <person name="Zhou L."/>
            <person name="Ni X."/>
            <person name="Tian J."/>
            <person name="Zhou Y."/>
            <person name="Sheng Y."/>
            <person name="Liu T."/>
            <person name="Pan Y."/>
            <person name="Xia L."/>
            <person name="Li J."/>
            <person name="Zhao F."/>
            <person name="Cao W."/>
        </authorList>
    </citation>
    <scope>NUCLEOTIDE SEQUENCE</scope>
    <source>
        <strain evidence="2">Rmic-2018</strain>
        <tissue evidence="2">Larvae</tissue>
    </source>
</reference>
<dbReference type="PANTHER" id="PTHR11733:SF241">
    <property type="entry name" value="GH26575P-RELATED"/>
    <property type="match status" value="1"/>
</dbReference>
<dbReference type="GO" id="GO:0016485">
    <property type="term" value="P:protein processing"/>
    <property type="evidence" value="ECO:0007669"/>
    <property type="project" value="TreeGrafter"/>
</dbReference>
<dbReference type="InterPro" id="IPR024079">
    <property type="entry name" value="MetalloPept_cat_dom_sf"/>
</dbReference>
<dbReference type="Gene3D" id="3.40.390.10">
    <property type="entry name" value="Collagenase (Catalytic Domain)"/>
    <property type="match status" value="1"/>
</dbReference>
<evidence type="ECO:0000256" key="1">
    <source>
        <dbReference type="SAM" id="Phobius"/>
    </source>
</evidence>
<evidence type="ECO:0000313" key="3">
    <source>
        <dbReference type="Proteomes" id="UP000821866"/>
    </source>
</evidence>
<dbReference type="AlphaFoldDB" id="A0A9J6EZ18"/>
<keyword evidence="1" id="KW-0812">Transmembrane</keyword>
<gene>
    <name evidence="2" type="ORF">HPB51_007315</name>
</gene>
<sequence>MGETALRYLVAWKFFTHLVQFTEPYIFLDRRTENDACFEHVTKVMRLAVISPLLQSEVQPYLVRRASNIVDEIRTAYEMGLHVSPWLSTAFRLAAVKKIKDMLAYVGSPGQRLDHDFVEALYKPYPDVELNRGALFPAWIKALGLSSQYMWMDTTTPLYDETGTSPYYDYDVNLITVPTGSMLRPFMYMHGVAALNYGGLGTVSLSGTEGTLSDEMDSENLADLVGTKMAFDAFEHLVSEQRDQNLAGLNMANILASISASYQLTVLLIGMFQLASLRKRK</sequence>
<dbReference type="PROSITE" id="PS51885">
    <property type="entry name" value="NEPRILYSIN"/>
    <property type="match status" value="1"/>
</dbReference>
<dbReference type="VEuPathDB" id="VectorBase:LOC119186396"/>
<comment type="caution">
    <text evidence="2">The sequence shown here is derived from an EMBL/GenBank/DDBJ whole genome shotgun (WGS) entry which is preliminary data.</text>
</comment>
<keyword evidence="1" id="KW-0472">Membrane</keyword>